<accession>A0ABD6A970</accession>
<dbReference type="InterPro" id="IPR014470">
    <property type="entry name" value="UCP01500"/>
</dbReference>
<dbReference type="AlphaFoldDB" id="A0ABD6A970"/>
<feature type="region of interest" description="Disordered" evidence="1">
    <location>
        <begin position="1"/>
        <end position="27"/>
    </location>
</feature>
<feature type="transmembrane region" description="Helical" evidence="2">
    <location>
        <begin position="162"/>
        <end position="180"/>
    </location>
</feature>
<gene>
    <name evidence="3" type="ORF">ACFQPE_09870</name>
</gene>
<dbReference type="RefSeq" id="WP_276303643.1">
    <property type="nucleotide sequence ID" value="NZ_CP119992.1"/>
</dbReference>
<proteinExistence type="predicted"/>
<sequence length="240" mass="27611">MARHDDTDSEFDPTGERERSVGEGLFDETMSPGSAFAHLYRGEIHRMKFWRERLDRTTNWAVTIMAAILTWAFSSPDRPHYIILVGVAAVTMFLVIEARRYRGYDIWRSRVRLLQENVFANALDPSSGVEDRQWRRELSEDYRRPVAKIGREEAIVHRLRRIYLPLLSLLLLAWLLRVAVLTPDAEWPASAAVGAISGLLVTAAVALFYALLAFVAFRPRQWHAMGELRRQDVGAWEDED</sequence>
<dbReference type="GeneID" id="79316245"/>
<feature type="transmembrane region" description="Helical" evidence="2">
    <location>
        <begin position="57"/>
        <end position="74"/>
    </location>
</feature>
<name>A0ABD6A970_9EURY</name>
<reference evidence="3 4" key="1">
    <citation type="journal article" date="2019" name="Int. J. Syst. Evol. Microbiol.">
        <title>The Global Catalogue of Microorganisms (GCM) 10K type strain sequencing project: providing services to taxonomists for standard genome sequencing and annotation.</title>
        <authorList>
            <consortium name="The Broad Institute Genomics Platform"/>
            <consortium name="The Broad Institute Genome Sequencing Center for Infectious Disease"/>
            <person name="Wu L."/>
            <person name="Ma J."/>
        </authorList>
    </citation>
    <scope>NUCLEOTIDE SEQUENCE [LARGE SCALE GENOMIC DNA]</scope>
    <source>
        <strain evidence="3 4">PSR21</strain>
    </source>
</reference>
<evidence type="ECO:0000313" key="3">
    <source>
        <dbReference type="EMBL" id="MFC7317101.1"/>
    </source>
</evidence>
<evidence type="ECO:0000256" key="2">
    <source>
        <dbReference type="SAM" id="Phobius"/>
    </source>
</evidence>
<dbReference type="EMBL" id="JBHTBF010000002">
    <property type="protein sequence ID" value="MFC7317101.1"/>
    <property type="molecule type" value="Genomic_DNA"/>
</dbReference>
<organism evidence="3 4">
    <name type="scientific">Halomarina halobia</name>
    <dbReference type="NCBI Taxonomy" id="3033386"/>
    <lineage>
        <taxon>Archaea</taxon>
        <taxon>Methanobacteriati</taxon>
        <taxon>Methanobacteriota</taxon>
        <taxon>Stenosarchaea group</taxon>
        <taxon>Halobacteria</taxon>
        <taxon>Halobacteriales</taxon>
        <taxon>Natronomonadaceae</taxon>
        <taxon>Halomarina</taxon>
    </lineage>
</organism>
<evidence type="ECO:0000313" key="4">
    <source>
        <dbReference type="Proteomes" id="UP001596547"/>
    </source>
</evidence>
<keyword evidence="4" id="KW-1185">Reference proteome</keyword>
<dbReference type="Pfam" id="PF10028">
    <property type="entry name" value="DUF2270"/>
    <property type="match status" value="1"/>
</dbReference>
<evidence type="ECO:0000256" key="1">
    <source>
        <dbReference type="SAM" id="MobiDB-lite"/>
    </source>
</evidence>
<keyword evidence="2" id="KW-0472">Membrane</keyword>
<dbReference type="Proteomes" id="UP001596547">
    <property type="component" value="Unassembled WGS sequence"/>
</dbReference>
<feature type="transmembrane region" description="Helical" evidence="2">
    <location>
        <begin position="80"/>
        <end position="98"/>
    </location>
</feature>
<protein>
    <submittedName>
        <fullName evidence="3">DUF2270 domain-containing protein</fullName>
    </submittedName>
</protein>
<feature type="transmembrane region" description="Helical" evidence="2">
    <location>
        <begin position="192"/>
        <end position="217"/>
    </location>
</feature>
<comment type="caution">
    <text evidence="3">The sequence shown here is derived from an EMBL/GenBank/DDBJ whole genome shotgun (WGS) entry which is preliminary data.</text>
</comment>
<keyword evidence="2" id="KW-1133">Transmembrane helix</keyword>
<keyword evidence="2" id="KW-0812">Transmembrane</keyword>
<dbReference type="PIRSF" id="PIRSF015000">
    <property type="entry name" value="UCP01500"/>
    <property type="match status" value="1"/>
</dbReference>